<protein>
    <submittedName>
        <fullName evidence="1">Uncharacterized protein</fullName>
    </submittedName>
</protein>
<sequence>MPYPEFESRPYGTAISVTNHYTGWASARVFTSHCSATQGLLATDLVILNHGQMTTMTLELVPSLLTTTLQQWEDVQALDRFNVHRSPTRRVFSEIRLELMTRRPRVHYLDHQATTVTYRMGDSEGCLTLLQ</sequence>
<accession>A0A8X6VAV4</accession>
<name>A0A8X6VAV4_TRICX</name>
<keyword evidence="2" id="KW-1185">Reference proteome</keyword>
<reference evidence="1" key="1">
    <citation type="submission" date="2020-08" db="EMBL/GenBank/DDBJ databases">
        <title>Multicomponent nature underlies the extraordinary mechanical properties of spider dragline silk.</title>
        <authorList>
            <person name="Kono N."/>
            <person name="Nakamura H."/>
            <person name="Mori M."/>
            <person name="Yoshida Y."/>
            <person name="Ohtoshi R."/>
            <person name="Malay A.D."/>
            <person name="Moran D.A.P."/>
            <person name="Tomita M."/>
            <person name="Numata K."/>
            <person name="Arakawa K."/>
        </authorList>
    </citation>
    <scope>NUCLEOTIDE SEQUENCE</scope>
</reference>
<proteinExistence type="predicted"/>
<comment type="caution">
    <text evidence="1">The sequence shown here is derived from an EMBL/GenBank/DDBJ whole genome shotgun (WGS) entry which is preliminary data.</text>
</comment>
<dbReference type="EMBL" id="BMAU01021225">
    <property type="protein sequence ID" value="GFY01208.1"/>
    <property type="molecule type" value="Genomic_DNA"/>
</dbReference>
<organism evidence="1 2">
    <name type="scientific">Trichonephila clavipes</name>
    <name type="common">Golden silk orbweaver</name>
    <name type="synonym">Nephila clavipes</name>
    <dbReference type="NCBI Taxonomy" id="2585209"/>
    <lineage>
        <taxon>Eukaryota</taxon>
        <taxon>Metazoa</taxon>
        <taxon>Ecdysozoa</taxon>
        <taxon>Arthropoda</taxon>
        <taxon>Chelicerata</taxon>
        <taxon>Arachnida</taxon>
        <taxon>Araneae</taxon>
        <taxon>Araneomorphae</taxon>
        <taxon>Entelegynae</taxon>
        <taxon>Araneoidea</taxon>
        <taxon>Nephilidae</taxon>
        <taxon>Trichonephila</taxon>
    </lineage>
</organism>
<dbReference type="AlphaFoldDB" id="A0A8X6VAV4"/>
<evidence type="ECO:0000313" key="2">
    <source>
        <dbReference type="Proteomes" id="UP000887159"/>
    </source>
</evidence>
<gene>
    <name evidence="1" type="primary">NCL1_22128</name>
    <name evidence="1" type="ORF">TNCV_5076751</name>
</gene>
<evidence type="ECO:0000313" key="1">
    <source>
        <dbReference type="EMBL" id="GFY01208.1"/>
    </source>
</evidence>
<dbReference type="Proteomes" id="UP000887159">
    <property type="component" value="Unassembled WGS sequence"/>
</dbReference>